<feature type="domain" description="DUF659" evidence="2">
    <location>
        <begin position="128"/>
        <end position="279"/>
    </location>
</feature>
<dbReference type="PANTHER" id="PTHR32166:SF74">
    <property type="entry name" value="OS05G0256350 PROTEIN"/>
    <property type="match status" value="1"/>
</dbReference>
<dbReference type="InterPro" id="IPR007021">
    <property type="entry name" value="DUF659"/>
</dbReference>
<organism evidence="3 4">
    <name type="scientific">Buddleja alternifolia</name>
    <dbReference type="NCBI Taxonomy" id="168488"/>
    <lineage>
        <taxon>Eukaryota</taxon>
        <taxon>Viridiplantae</taxon>
        <taxon>Streptophyta</taxon>
        <taxon>Embryophyta</taxon>
        <taxon>Tracheophyta</taxon>
        <taxon>Spermatophyta</taxon>
        <taxon>Magnoliopsida</taxon>
        <taxon>eudicotyledons</taxon>
        <taxon>Gunneridae</taxon>
        <taxon>Pentapetalae</taxon>
        <taxon>asterids</taxon>
        <taxon>lamiids</taxon>
        <taxon>Lamiales</taxon>
        <taxon>Scrophulariaceae</taxon>
        <taxon>Buddlejeae</taxon>
        <taxon>Buddleja</taxon>
    </lineage>
</organism>
<keyword evidence="4" id="KW-1185">Reference proteome</keyword>
<dbReference type="EMBL" id="WHWC01000001">
    <property type="protein sequence ID" value="KAG8391077.1"/>
    <property type="molecule type" value="Genomic_DNA"/>
</dbReference>
<dbReference type="Pfam" id="PF04937">
    <property type="entry name" value="DUF659"/>
    <property type="match status" value="1"/>
</dbReference>
<dbReference type="Proteomes" id="UP000826271">
    <property type="component" value="Unassembled WGS sequence"/>
</dbReference>
<proteinExistence type="predicted"/>
<protein>
    <recommendedName>
        <fullName evidence="2">DUF659 domain-containing protein</fullName>
    </recommendedName>
</protein>
<comment type="caution">
    <text evidence="3">The sequence shown here is derived from an EMBL/GenBank/DDBJ whole genome shotgun (WGS) entry which is preliminary data.</text>
</comment>
<dbReference type="PANTHER" id="PTHR32166">
    <property type="entry name" value="OSJNBA0013A04.12 PROTEIN"/>
    <property type="match status" value="1"/>
</dbReference>
<dbReference type="AlphaFoldDB" id="A0AAV6YD54"/>
<evidence type="ECO:0000313" key="4">
    <source>
        <dbReference type="Proteomes" id="UP000826271"/>
    </source>
</evidence>
<evidence type="ECO:0000256" key="1">
    <source>
        <dbReference type="SAM" id="MobiDB-lite"/>
    </source>
</evidence>
<gene>
    <name evidence="3" type="ORF">BUALT_Bualt01G0150300</name>
</gene>
<reference evidence="3" key="1">
    <citation type="submission" date="2019-10" db="EMBL/GenBank/DDBJ databases">
        <authorList>
            <person name="Zhang R."/>
            <person name="Pan Y."/>
            <person name="Wang J."/>
            <person name="Ma R."/>
            <person name="Yu S."/>
        </authorList>
    </citation>
    <scope>NUCLEOTIDE SEQUENCE</scope>
    <source>
        <strain evidence="3">LA-IB0</strain>
        <tissue evidence="3">Leaf</tissue>
    </source>
</reference>
<feature type="compositionally biased region" description="Polar residues" evidence="1">
    <location>
        <begin position="40"/>
        <end position="55"/>
    </location>
</feature>
<feature type="region of interest" description="Disordered" evidence="1">
    <location>
        <begin position="39"/>
        <end position="64"/>
    </location>
</feature>
<evidence type="ECO:0000259" key="2">
    <source>
        <dbReference type="Pfam" id="PF04937"/>
    </source>
</evidence>
<sequence>MKACPSAPSEVVEKCQKALQEATELKNKRNAVLNDIREAASQSSQSRDNLATGNPQPKGKGPMDNFAISIARQSTLNSSWKKDERREVCRTIGRFFFSSGLPFNACNDPYYVPMCVAIAKYGDGFIPPSMHEMRTWIRKAEVDDINQLMEEHKKAWKQYGCSIMSDGWTDGKSRCIINFLVNSPAGTWFLRSVDASDTIKNGELLSNYLDKVIDEVGEENVVQVITDNGSNYVNVGKRLMEKRKNLYWTPCATHCIDLMLEDIGKMKIHESTLAKSKQVVKFIYGHTWVLDLMRKFTKNGELLRPAVTRFATAYLTLQSIHKQKQALQSMFSSQEWQTCAWVKKPEGMKAQGTILFDRFFWGHVKYCIQSVIPLVSVLREVDSEERPAMAFIYELMDAAKERIAFNCGNNEKKYLPIWKRIDDRRASQLHKPLHAAGYYLNPQLRFDKKFSAHEEVKDGLYQCMERMLSYKDRLKADVQLDFYGNVKGEFGSQIAIDSRKLL</sequence>
<accession>A0AAV6YD54</accession>
<evidence type="ECO:0000313" key="3">
    <source>
        <dbReference type="EMBL" id="KAG8391077.1"/>
    </source>
</evidence>
<dbReference type="InterPro" id="IPR012337">
    <property type="entry name" value="RNaseH-like_sf"/>
</dbReference>
<dbReference type="SUPFAM" id="SSF53098">
    <property type="entry name" value="Ribonuclease H-like"/>
    <property type="match status" value="1"/>
</dbReference>
<name>A0AAV6YD54_9LAMI</name>